<keyword evidence="3" id="KW-1185">Reference proteome</keyword>
<accession>A0A9J6NZ83</accession>
<proteinExistence type="predicted"/>
<reference evidence="2" key="2">
    <citation type="submission" date="2021-04" db="EMBL/GenBank/DDBJ databases">
        <authorList>
            <person name="Dong X."/>
        </authorList>
    </citation>
    <scope>NUCLEOTIDE SEQUENCE</scope>
    <source>
        <strain evidence="2">ZWT</strain>
    </source>
</reference>
<dbReference type="RefSeq" id="WP_250858594.1">
    <property type="nucleotide sequence ID" value="NZ_JAGSOJ010000001.1"/>
</dbReference>
<name>A0A9J6NZ83_9CLOT</name>
<feature type="coiled-coil region" evidence="1">
    <location>
        <begin position="226"/>
        <end position="253"/>
    </location>
</feature>
<evidence type="ECO:0000256" key="1">
    <source>
        <dbReference type="SAM" id="Coils"/>
    </source>
</evidence>
<sequence>MKRIFIGSMIIMSLTLGIWGYSNAKKDFIEILKTNSQSLYLWNATMVGEDELISKNREVMIKLIENEPLLKEKLKEYEEYRGLSDEDIQNLTIESLKDINIDTVYLNAGYTKGIYKKIKHEIYKDERREDKKLNNEDLLSDLNKQITGEKYLRENHEKYNSFIKIASQNGIKVEALYGTPEWALEKNYESFKGQVKDVLNHNKDYKEGRFTAVHLDIEPHGLKEYKENKKKILDEYVDNLKKIKKLVDKHNKENNDELHIVIDIPISYEEGMITKLLDNVDEIVVMNYFNKIETYKKSGQKIMSIVDEYNKNNNSHKKVKIASEFQPYEDLKYNTLYHMNKKELRTYFNKGIREFEKYDCYDGVAMHEYEYYREYLKKMYEDQVQ</sequence>
<organism evidence="2 3">
    <name type="scientific">Oceanirhabdus seepicola</name>
    <dbReference type="NCBI Taxonomy" id="2828781"/>
    <lineage>
        <taxon>Bacteria</taxon>
        <taxon>Bacillati</taxon>
        <taxon>Bacillota</taxon>
        <taxon>Clostridia</taxon>
        <taxon>Eubacteriales</taxon>
        <taxon>Clostridiaceae</taxon>
        <taxon>Oceanirhabdus</taxon>
    </lineage>
</organism>
<comment type="caution">
    <text evidence="2">The sequence shown here is derived from an EMBL/GenBank/DDBJ whole genome shotgun (WGS) entry which is preliminary data.</text>
</comment>
<reference evidence="2" key="1">
    <citation type="journal article" date="2021" name="mSystems">
        <title>Bacteria and Archaea Synergistically Convert Glycine Betaine to Biogenic Methane in the Formosa Cold Seep of the South China Sea.</title>
        <authorList>
            <person name="Li L."/>
            <person name="Zhang W."/>
            <person name="Zhang S."/>
            <person name="Song L."/>
            <person name="Sun Q."/>
            <person name="Zhang H."/>
            <person name="Xiang H."/>
            <person name="Dong X."/>
        </authorList>
    </citation>
    <scope>NUCLEOTIDE SEQUENCE</scope>
    <source>
        <strain evidence="2">ZWT</strain>
    </source>
</reference>
<evidence type="ECO:0000313" key="3">
    <source>
        <dbReference type="Proteomes" id="UP001056429"/>
    </source>
</evidence>
<keyword evidence="1" id="KW-0175">Coiled coil</keyword>
<gene>
    <name evidence="2" type="ORF">KDK92_07610</name>
</gene>
<evidence type="ECO:0000313" key="2">
    <source>
        <dbReference type="EMBL" id="MCM1989603.1"/>
    </source>
</evidence>
<protein>
    <submittedName>
        <fullName evidence="2">Uncharacterized protein</fullName>
    </submittedName>
</protein>
<dbReference type="EMBL" id="JAGSOJ010000001">
    <property type="protein sequence ID" value="MCM1989603.1"/>
    <property type="molecule type" value="Genomic_DNA"/>
</dbReference>
<dbReference type="Proteomes" id="UP001056429">
    <property type="component" value="Unassembled WGS sequence"/>
</dbReference>
<dbReference type="AlphaFoldDB" id="A0A9J6NZ83"/>